<organism evidence="1 2">
    <name type="scientific">Acanthoscelides obtectus</name>
    <name type="common">Bean weevil</name>
    <name type="synonym">Bruchus obtectus</name>
    <dbReference type="NCBI Taxonomy" id="200917"/>
    <lineage>
        <taxon>Eukaryota</taxon>
        <taxon>Metazoa</taxon>
        <taxon>Ecdysozoa</taxon>
        <taxon>Arthropoda</taxon>
        <taxon>Hexapoda</taxon>
        <taxon>Insecta</taxon>
        <taxon>Pterygota</taxon>
        <taxon>Neoptera</taxon>
        <taxon>Endopterygota</taxon>
        <taxon>Coleoptera</taxon>
        <taxon>Polyphaga</taxon>
        <taxon>Cucujiformia</taxon>
        <taxon>Chrysomeloidea</taxon>
        <taxon>Chrysomelidae</taxon>
        <taxon>Bruchinae</taxon>
        <taxon>Bruchini</taxon>
        <taxon>Acanthoscelides</taxon>
    </lineage>
</organism>
<gene>
    <name evidence="1" type="ORF">ACAOBT_LOCUS26598</name>
</gene>
<evidence type="ECO:0000313" key="1">
    <source>
        <dbReference type="EMBL" id="CAH2002094.1"/>
    </source>
</evidence>
<dbReference type="AlphaFoldDB" id="A0A9P0LT22"/>
<sequence length="56" mass="6848">MAKWRLKIWLKTKCQRIPKNQIRKVILQPLKNIAFLSRVNRVETQLISIIELRKRH</sequence>
<comment type="caution">
    <text evidence="1">The sequence shown here is derived from an EMBL/GenBank/DDBJ whole genome shotgun (WGS) entry which is preliminary data.</text>
</comment>
<reference evidence="1" key="1">
    <citation type="submission" date="2022-03" db="EMBL/GenBank/DDBJ databases">
        <authorList>
            <person name="Sayadi A."/>
        </authorList>
    </citation>
    <scope>NUCLEOTIDE SEQUENCE</scope>
</reference>
<evidence type="ECO:0000313" key="2">
    <source>
        <dbReference type="Proteomes" id="UP001152888"/>
    </source>
</evidence>
<proteinExistence type="predicted"/>
<accession>A0A9P0LT22</accession>
<protein>
    <submittedName>
        <fullName evidence="1">Uncharacterized protein</fullName>
    </submittedName>
</protein>
<dbReference type="Proteomes" id="UP001152888">
    <property type="component" value="Unassembled WGS sequence"/>
</dbReference>
<name>A0A9P0LT22_ACAOB</name>
<keyword evidence="2" id="KW-1185">Reference proteome</keyword>
<dbReference type="EMBL" id="CAKOFQ010007481">
    <property type="protein sequence ID" value="CAH2002094.1"/>
    <property type="molecule type" value="Genomic_DNA"/>
</dbReference>